<feature type="transmembrane region" description="Helical" evidence="1">
    <location>
        <begin position="20"/>
        <end position="39"/>
    </location>
</feature>
<evidence type="ECO:0008006" key="4">
    <source>
        <dbReference type="Google" id="ProtNLM"/>
    </source>
</evidence>
<dbReference type="EMBL" id="FMCU01000021">
    <property type="protein sequence ID" value="SCF47249.1"/>
    <property type="molecule type" value="Genomic_DNA"/>
</dbReference>
<dbReference type="RefSeq" id="WP_141723226.1">
    <property type="nucleotide sequence ID" value="NZ_FMCU01000021.1"/>
</dbReference>
<evidence type="ECO:0000313" key="3">
    <source>
        <dbReference type="Proteomes" id="UP000198797"/>
    </source>
</evidence>
<feature type="transmembrane region" description="Helical" evidence="1">
    <location>
        <begin position="45"/>
        <end position="63"/>
    </location>
</feature>
<dbReference type="Proteomes" id="UP000198797">
    <property type="component" value="Unassembled WGS sequence"/>
</dbReference>
<protein>
    <recommendedName>
        <fullName evidence="4">PH domain-containing protein</fullName>
    </recommendedName>
</protein>
<dbReference type="STRING" id="121616.GA0070216_12193"/>
<keyword evidence="1" id="KW-1133">Transmembrane helix</keyword>
<keyword evidence="1" id="KW-0472">Membrane</keyword>
<keyword evidence="1" id="KW-0812">Transmembrane</keyword>
<evidence type="ECO:0000256" key="1">
    <source>
        <dbReference type="SAM" id="Phobius"/>
    </source>
</evidence>
<evidence type="ECO:0000313" key="2">
    <source>
        <dbReference type="EMBL" id="SCF47249.1"/>
    </source>
</evidence>
<keyword evidence="3" id="KW-1185">Reference proteome</keyword>
<accession>A0A1C5APU6</accession>
<dbReference type="AlphaFoldDB" id="A0A1C5APU6"/>
<sequence>MTTADEPPVIEFRRSLGRQVGFLATAVPVAALALAVVNLASGDPWWDGLWLPLTWFLFFYLSLPMSRPPSAGNQARLPLRLTADHLQVAGPGERTLVIEWSNVARAEISGRWYPVLVIEPADPDRTRPPLARWEWAGYGQSRPYEIRVPLACLSPGRDLLRRELARRLPA</sequence>
<reference evidence="3" key="1">
    <citation type="submission" date="2016-06" db="EMBL/GenBank/DDBJ databases">
        <authorList>
            <person name="Varghese N."/>
            <person name="Submissions Spin"/>
        </authorList>
    </citation>
    <scope>NUCLEOTIDE SEQUENCE [LARGE SCALE GENOMIC DNA]</scope>
    <source>
        <strain evidence="3">DSM 44100</strain>
    </source>
</reference>
<proteinExistence type="predicted"/>
<dbReference type="OrthoDB" id="3403572at2"/>
<gene>
    <name evidence="2" type="ORF">GA0070216_12193</name>
</gene>
<name>A0A1C5APU6_9ACTN</name>
<organism evidence="2 3">
    <name type="scientific">Micromonospora matsumotoense</name>
    <dbReference type="NCBI Taxonomy" id="121616"/>
    <lineage>
        <taxon>Bacteria</taxon>
        <taxon>Bacillati</taxon>
        <taxon>Actinomycetota</taxon>
        <taxon>Actinomycetes</taxon>
        <taxon>Micromonosporales</taxon>
        <taxon>Micromonosporaceae</taxon>
        <taxon>Micromonospora</taxon>
    </lineage>
</organism>